<dbReference type="InterPro" id="IPR009057">
    <property type="entry name" value="Homeodomain-like_sf"/>
</dbReference>
<feature type="compositionally biased region" description="Basic and acidic residues" evidence="1">
    <location>
        <begin position="83"/>
        <end position="99"/>
    </location>
</feature>
<dbReference type="Proteomes" id="UP001500837">
    <property type="component" value="Unassembled WGS sequence"/>
</dbReference>
<keyword evidence="3" id="KW-1185">Reference proteome</keyword>
<evidence type="ECO:0000256" key="1">
    <source>
        <dbReference type="SAM" id="MobiDB-lite"/>
    </source>
</evidence>
<sequence length="134" mass="14884">MDHLDEISVEELQEALGNVDGKKPTERLLAAIAYKNGVTQTDLAEWHDTGRRTIYSWLTRLDTDKSLEQAVTDDKRTGRKRKLSESQQHKFEDAVHGSPEDVGIDTPAWTPALAQEFLADAFGLGTQFRAVGGC</sequence>
<accession>A0AAV3S9X7</accession>
<dbReference type="EMBL" id="BAAABL010000066">
    <property type="protein sequence ID" value="GAA0307406.1"/>
    <property type="molecule type" value="Genomic_DNA"/>
</dbReference>
<proteinExistence type="predicted"/>
<feature type="region of interest" description="Disordered" evidence="1">
    <location>
        <begin position="71"/>
        <end position="103"/>
    </location>
</feature>
<dbReference type="Pfam" id="PF13551">
    <property type="entry name" value="HTH_29"/>
    <property type="match status" value="1"/>
</dbReference>
<protein>
    <recommendedName>
        <fullName evidence="4">Transposase</fullName>
    </recommendedName>
</protein>
<evidence type="ECO:0000313" key="3">
    <source>
        <dbReference type="Proteomes" id="UP001500837"/>
    </source>
</evidence>
<organism evidence="2 3">
    <name type="scientific">Halarchaeum salinum</name>
    <dbReference type="NCBI Taxonomy" id="489912"/>
    <lineage>
        <taxon>Archaea</taxon>
        <taxon>Methanobacteriati</taxon>
        <taxon>Methanobacteriota</taxon>
        <taxon>Stenosarchaea group</taxon>
        <taxon>Halobacteria</taxon>
        <taxon>Halobacteriales</taxon>
        <taxon>Halobacteriaceae</taxon>
    </lineage>
</organism>
<comment type="caution">
    <text evidence="2">The sequence shown here is derived from an EMBL/GenBank/DDBJ whole genome shotgun (WGS) entry which is preliminary data.</text>
</comment>
<evidence type="ECO:0008006" key="4">
    <source>
        <dbReference type="Google" id="ProtNLM"/>
    </source>
</evidence>
<gene>
    <name evidence="2" type="ORF">GCM10009066_21340</name>
</gene>
<reference evidence="2 3" key="1">
    <citation type="journal article" date="2019" name="Int. J. Syst. Evol. Microbiol.">
        <title>The Global Catalogue of Microorganisms (GCM) 10K type strain sequencing project: providing services to taxonomists for standard genome sequencing and annotation.</title>
        <authorList>
            <consortium name="The Broad Institute Genomics Platform"/>
            <consortium name="The Broad Institute Genome Sequencing Center for Infectious Disease"/>
            <person name="Wu L."/>
            <person name="Ma J."/>
        </authorList>
    </citation>
    <scope>NUCLEOTIDE SEQUENCE [LARGE SCALE GENOMIC DNA]</scope>
    <source>
        <strain evidence="2 3">JCM 16330</strain>
    </source>
</reference>
<name>A0AAV3S9X7_9EURY</name>
<dbReference type="AlphaFoldDB" id="A0AAV3S9X7"/>
<evidence type="ECO:0000313" key="2">
    <source>
        <dbReference type="EMBL" id="GAA0307406.1"/>
    </source>
</evidence>
<dbReference type="SUPFAM" id="SSF46689">
    <property type="entry name" value="Homeodomain-like"/>
    <property type="match status" value="1"/>
</dbReference>